<name>A0A0B2Q062_GLYSO</name>
<reference evidence="4 5" key="2">
    <citation type="submission" date="2018-09" db="EMBL/GenBank/DDBJ databases">
        <title>A high-quality reference genome of wild soybean provides a powerful tool to mine soybean genomes.</title>
        <authorList>
            <person name="Xie M."/>
            <person name="Chung C.Y.L."/>
            <person name="Li M.-W."/>
            <person name="Wong F.-L."/>
            <person name="Chan T.-F."/>
            <person name="Lam H.-M."/>
        </authorList>
    </citation>
    <scope>NUCLEOTIDE SEQUENCE [LARGE SCALE GENOMIC DNA]</scope>
    <source>
        <strain evidence="5">cv. W05</strain>
        <tissue evidence="4">Hypocotyl of etiolated seedlings</tissue>
    </source>
</reference>
<dbReference type="InterPro" id="IPR018247">
    <property type="entry name" value="EF_Hand_1_Ca_BS"/>
</dbReference>
<dbReference type="SUPFAM" id="SSF47473">
    <property type="entry name" value="EF-hand"/>
    <property type="match status" value="1"/>
</dbReference>
<proteinExistence type="predicted"/>
<organism evidence="3">
    <name type="scientific">Glycine soja</name>
    <name type="common">Wild soybean</name>
    <dbReference type="NCBI Taxonomy" id="3848"/>
    <lineage>
        <taxon>Eukaryota</taxon>
        <taxon>Viridiplantae</taxon>
        <taxon>Streptophyta</taxon>
        <taxon>Embryophyta</taxon>
        <taxon>Tracheophyta</taxon>
        <taxon>Spermatophyta</taxon>
        <taxon>Magnoliopsida</taxon>
        <taxon>eudicotyledons</taxon>
        <taxon>Gunneridae</taxon>
        <taxon>Pentapetalae</taxon>
        <taxon>rosids</taxon>
        <taxon>fabids</taxon>
        <taxon>Fabales</taxon>
        <taxon>Fabaceae</taxon>
        <taxon>Papilionoideae</taxon>
        <taxon>50 kb inversion clade</taxon>
        <taxon>NPAAA clade</taxon>
        <taxon>indigoferoid/millettioid clade</taxon>
        <taxon>Phaseoleae</taxon>
        <taxon>Glycine</taxon>
        <taxon>Glycine subgen. Soja</taxon>
    </lineage>
</organism>
<feature type="domain" description="EF-hand" evidence="2">
    <location>
        <begin position="60"/>
        <end position="95"/>
    </location>
</feature>
<dbReference type="Proteomes" id="UP000053555">
    <property type="component" value="Unassembled WGS sequence"/>
</dbReference>
<dbReference type="PANTHER" id="PTHR34574:SF12">
    <property type="entry name" value="CALCIUM-BINDING EF HAND FAMILY PROTEIN"/>
    <property type="match status" value="1"/>
</dbReference>
<dbReference type="Pfam" id="PF13499">
    <property type="entry name" value="EF-hand_7"/>
    <property type="match status" value="1"/>
</dbReference>
<dbReference type="Gene3D" id="1.10.238.10">
    <property type="entry name" value="EF-hand"/>
    <property type="match status" value="1"/>
</dbReference>
<evidence type="ECO:0000313" key="5">
    <source>
        <dbReference type="Proteomes" id="UP000289340"/>
    </source>
</evidence>
<dbReference type="PANTHER" id="PTHR34574">
    <property type="entry name" value="CALCIUM-BINDING EF-HAND FAMILY PROTEIN-RELATED"/>
    <property type="match status" value="1"/>
</dbReference>
<dbReference type="AlphaFoldDB" id="A0A0B2Q062"/>
<gene>
    <name evidence="4" type="ORF">D0Y65_054916</name>
    <name evidence="3" type="ORF">glysoja_038129</name>
</gene>
<dbReference type="InterPro" id="IPR011992">
    <property type="entry name" value="EF-hand-dom_pair"/>
</dbReference>
<dbReference type="PROSITE" id="PS50222">
    <property type="entry name" value="EF_HAND_2"/>
    <property type="match status" value="2"/>
</dbReference>
<protein>
    <submittedName>
        <fullName evidence="3">Putative calcium-binding protein CML23</fullName>
    </submittedName>
</protein>
<keyword evidence="5" id="KW-1185">Reference proteome</keyword>
<dbReference type="PROSITE" id="PS00018">
    <property type="entry name" value="EF_HAND_1"/>
    <property type="match status" value="1"/>
</dbReference>
<dbReference type="CDD" id="cd00051">
    <property type="entry name" value="EFh"/>
    <property type="match status" value="1"/>
</dbReference>
<dbReference type="Proteomes" id="UP000289340">
    <property type="component" value="Chromosome 20"/>
</dbReference>
<evidence type="ECO:0000256" key="1">
    <source>
        <dbReference type="ARBA" id="ARBA00022837"/>
    </source>
</evidence>
<dbReference type="SMART" id="SM00054">
    <property type="entry name" value="EFh"/>
    <property type="match status" value="2"/>
</dbReference>
<dbReference type="Gramene" id="XM_028363884.1">
    <property type="protein sequence ID" value="XP_028219685.1"/>
    <property type="gene ID" value="LOC114401375"/>
</dbReference>
<reference evidence="3" key="1">
    <citation type="submission" date="2014-07" db="EMBL/GenBank/DDBJ databases">
        <title>Identification of a novel salt tolerance gene in wild soybean by whole-genome sequencing.</title>
        <authorList>
            <person name="Lam H.-M."/>
            <person name="Qi X."/>
            <person name="Li M.-W."/>
            <person name="Liu X."/>
            <person name="Xie M."/>
            <person name="Ni M."/>
            <person name="Xu X."/>
        </authorList>
    </citation>
    <scope>NUCLEOTIDE SEQUENCE [LARGE SCALE GENOMIC DNA]</scope>
    <source>
        <tissue evidence="3">Root</tissue>
    </source>
</reference>
<evidence type="ECO:0000259" key="2">
    <source>
        <dbReference type="PROSITE" id="PS50222"/>
    </source>
</evidence>
<sequence length="130" mass="14403">MSVAVVNSFTITEFVNDKAKFDGFVNEWFARIDENGDGKLSRDKIRGRLGMLLPFGSELPPQQENEEIFKRFDEDGNGALDLKEFKALMTEIMNAAARSIGGSPVIVLLGKDSLLMKAVQHELATRSSHS</sequence>
<dbReference type="EMBL" id="KN661521">
    <property type="protein sequence ID" value="KHN14720.1"/>
    <property type="molecule type" value="Genomic_DNA"/>
</dbReference>
<dbReference type="EMBL" id="QZWG01000020">
    <property type="protein sequence ID" value="RZB45325.1"/>
    <property type="molecule type" value="Genomic_DNA"/>
</dbReference>
<dbReference type="GO" id="GO:0005509">
    <property type="term" value="F:calcium ion binding"/>
    <property type="evidence" value="ECO:0007669"/>
    <property type="project" value="InterPro"/>
</dbReference>
<keyword evidence="1" id="KW-0106">Calcium</keyword>
<feature type="domain" description="EF-hand" evidence="2">
    <location>
        <begin position="20"/>
        <end position="55"/>
    </location>
</feature>
<accession>A0A0B2Q062</accession>
<dbReference type="InterPro" id="IPR002048">
    <property type="entry name" value="EF_hand_dom"/>
</dbReference>
<evidence type="ECO:0000313" key="4">
    <source>
        <dbReference type="EMBL" id="RZB45325.1"/>
    </source>
</evidence>
<evidence type="ECO:0000313" key="3">
    <source>
        <dbReference type="EMBL" id="KHN14720.1"/>
    </source>
</evidence>